<dbReference type="InterPro" id="IPR013120">
    <property type="entry name" value="FAR_NAD-bd"/>
</dbReference>
<dbReference type="InterPro" id="IPR036736">
    <property type="entry name" value="ACP-like_sf"/>
</dbReference>
<evidence type="ECO:0000256" key="1">
    <source>
        <dbReference type="ARBA" id="ARBA00001957"/>
    </source>
</evidence>
<dbReference type="SUPFAM" id="SSF52777">
    <property type="entry name" value="CoA-dependent acyltransferases"/>
    <property type="match status" value="2"/>
</dbReference>
<evidence type="ECO:0000259" key="6">
    <source>
        <dbReference type="PROSITE" id="PS50075"/>
    </source>
</evidence>
<name>A0A5R8NGZ3_9NOCA</name>
<dbReference type="EMBL" id="VBUT01000009">
    <property type="protein sequence ID" value="TLF74853.1"/>
    <property type="molecule type" value="Genomic_DNA"/>
</dbReference>
<reference evidence="7 8" key="1">
    <citation type="submission" date="2019-05" db="EMBL/GenBank/DDBJ databases">
        <title>Genomes sequences of two Nocardia cyriacigeorgica environmental isolates, type strains Nocardia asteroides ATCC 19247 and Nocardia cyriacigeorgica DSM 44484.</title>
        <authorList>
            <person name="Vautrin F."/>
            <person name="Bergeron E."/>
            <person name="Dubost A."/>
            <person name="Abrouk D."/>
            <person name="Rodriguez Nava V."/>
            <person name="Pujic P."/>
        </authorList>
    </citation>
    <scope>NUCLEOTIDE SEQUENCE [LARGE SCALE GENOMIC DNA]</scope>
    <source>
        <strain evidence="7 8">EML 446</strain>
    </source>
</reference>
<dbReference type="Pfam" id="PF00550">
    <property type="entry name" value="PP-binding"/>
    <property type="match status" value="2"/>
</dbReference>
<keyword evidence="3" id="KW-0597">Phosphoprotein</keyword>
<protein>
    <submittedName>
        <fullName evidence="7">Amino acid adenylation domain-containing protein</fullName>
    </submittedName>
</protein>
<dbReference type="InterPro" id="IPR020806">
    <property type="entry name" value="PKS_PP-bd"/>
</dbReference>
<dbReference type="Gene3D" id="3.40.50.720">
    <property type="entry name" value="NAD(P)-binding Rossmann-like Domain"/>
    <property type="match status" value="1"/>
</dbReference>
<dbReference type="FunFam" id="3.40.50.980:FF:000001">
    <property type="entry name" value="Non-ribosomal peptide synthetase"/>
    <property type="match status" value="2"/>
</dbReference>
<dbReference type="SUPFAM" id="SSF51735">
    <property type="entry name" value="NAD(P)-binding Rossmann-fold domains"/>
    <property type="match status" value="1"/>
</dbReference>
<dbReference type="Pfam" id="PF00501">
    <property type="entry name" value="AMP-binding"/>
    <property type="match status" value="2"/>
</dbReference>
<evidence type="ECO:0000313" key="8">
    <source>
        <dbReference type="Proteomes" id="UP000306378"/>
    </source>
</evidence>
<gene>
    <name evidence="7" type="ORF">FEK34_22950</name>
</gene>
<dbReference type="GO" id="GO:0031177">
    <property type="term" value="F:phosphopantetheine binding"/>
    <property type="evidence" value="ECO:0007669"/>
    <property type="project" value="InterPro"/>
</dbReference>
<dbReference type="InterPro" id="IPR036291">
    <property type="entry name" value="NAD(P)-bd_dom_sf"/>
</dbReference>
<feature type="domain" description="Carrier" evidence="6">
    <location>
        <begin position="527"/>
        <end position="601"/>
    </location>
</feature>
<dbReference type="FunFam" id="2.30.38.10:FF:000001">
    <property type="entry name" value="Non-ribosomal peptide synthetase PvdI"/>
    <property type="match status" value="1"/>
</dbReference>
<dbReference type="PANTHER" id="PTHR45527:SF1">
    <property type="entry name" value="FATTY ACID SYNTHASE"/>
    <property type="match status" value="1"/>
</dbReference>
<dbReference type="InterPro" id="IPR045851">
    <property type="entry name" value="AMP-bd_C_sf"/>
</dbReference>
<dbReference type="InterPro" id="IPR023213">
    <property type="entry name" value="CAT-like_dom_sf"/>
</dbReference>
<evidence type="ECO:0000256" key="2">
    <source>
        <dbReference type="ARBA" id="ARBA00022450"/>
    </source>
</evidence>
<dbReference type="SUPFAM" id="SSF47336">
    <property type="entry name" value="ACP-like"/>
    <property type="match status" value="2"/>
</dbReference>
<dbReference type="NCBIfam" id="TIGR01733">
    <property type="entry name" value="AA-adenyl-dom"/>
    <property type="match status" value="2"/>
</dbReference>
<dbReference type="Pfam" id="PF00668">
    <property type="entry name" value="Condensation"/>
    <property type="match status" value="1"/>
</dbReference>
<dbReference type="NCBIfam" id="TIGR01746">
    <property type="entry name" value="Thioester-redct"/>
    <property type="match status" value="1"/>
</dbReference>
<dbReference type="GO" id="GO:0005829">
    <property type="term" value="C:cytosol"/>
    <property type="evidence" value="ECO:0007669"/>
    <property type="project" value="TreeGrafter"/>
</dbReference>
<dbReference type="InterPro" id="IPR009081">
    <property type="entry name" value="PP-bd_ACP"/>
</dbReference>
<dbReference type="InterPro" id="IPR025110">
    <property type="entry name" value="AMP-bd_C"/>
</dbReference>
<organism evidence="7 8">
    <name type="scientific">Nocardia cyriacigeorgica</name>
    <dbReference type="NCBI Taxonomy" id="135487"/>
    <lineage>
        <taxon>Bacteria</taxon>
        <taxon>Bacillati</taxon>
        <taxon>Actinomycetota</taxon>
        <taxon>Actinomycetes</taxon>
        <taxon>Mycobacteriales</taxon>
        <taxon>Nocardiaceae</taxon>
        <taxon>Nocardia</taxon>
    </lineage>
</organism>
<dbReference type="InterPro" id="IPR010080">
    <property type="entry name" value="Thioester_reductase-like_dom"/>
</dbReference>
<dbReference type="InterPro" id="IPR000873">
    <property type="entry name" value="AMP-dep_synth/lig_dom"/>
</dbReference>
<dbReference type="CDD" id="cd05930">
    <property type="entry name" value="A_NRPS"/>
    <property type="match status" value="1"/>
</dbReference>
<dbReference type="InterPro" id="IPR006162">
    <property type="entry name" value="Ppantetheine_attach_site"/>
</dbReference>
<dbReference type="GO" id="GO:0016874">
    <property type="term" value="F:ligase activity"/>
    <property type="evidence" value="ECO:0007669"/>
    <property type="project" value="UniProtKB-KW"/>
</dbReference>
<dbReference type="PANTHER" id="PTHR45527">
    <property type="entry name" value="NONRIBOSOMAL PEPTIDE SYNTHETASE"/>
    <property type="match status" value="1"/>
</dbReference>
<feature type="region of interest" description="Disordered" evidence="5">
    <location>
        <begin position="1"/>
        <end position="23"/>
    </location>
</feature>
<dbReference type="FunFam" id="3.30.300.30:FF:000010">
    <property type="entry name" value="Enterobactin synthetase component F"/>
    <property type="match status" value="1"/>
</dbReference>
<dbReference type="Gene3D" id="3.30.559.30">
    <property type="entry name" value="Nonribosomal peptide synthetase, condensation domain"/>
    <property type="match status" value="1"/>
</dbReference>
<feature type="domain" description="Carrier" evidence="6">
    <location>
        <begin position="1591"/>
        <end position="1666"/>
    </location>
</feature>
<sequence length="2067" mass="221628">MRLSSSTPASPRTRTRRRSAGSSRTLATLLTTAVERDPDAIALVCGNVSLRYRELDEQSTRLARTLLSRGAGPESAVAIVLSRSVESIIAVWAVAKTGAAFVPIDASYPAHRIDYLLGDCGALMGITDRSTRGRLSAGIPWLVLDDATVVAEIAAESTAAVSYQDRPTRLGAANLAYVIYTSGSTGQPKGVEVSHTGLAELCAQLTERYSVTADARTLHFASPSFDASILELLLAVGSGATMVIAPPSILGGSELANVIAAEGVTHAFLTPSVLASIDPAGLDSLRVVVVGGEACPASLVREWAGAGRRFYNAYGPTETTVVVTMSDPLAPDEPVSIGSAIGSTRCYALDSRLRLVGEGVIGELYVSGPSVARGYHERRALTAQRFVPDPFRGSGERMYRTGDLVRRTASGGFEYVGRVDDQIQVRGARIELGEVDATLAGLDGVRTAVTVDFRSVSGETILAAFVQPEPGHTLEPARLSEALTELLPRHLLPNAIHLVDAIPTTPSGKADRAALRADATATSGYRAPSGVGEDLVADAFARVLGRNIGAETDFFTAGGNSLLATQVTALLSDVWGIRVPPRLLFDHATVATLAKALRTQEFDVPRPPLRAGTRPERIPLSPAQLRFWLRNQFDTDSAVDNLGFALALSGDLDVPALRAAFADVVARHESLRTRYPADATGPFQQVLEPDAAGLDLLVADIAAGASSAQVAERVQQLLWRGFDVAARTPVRVALLRADDGYVLVCAMHHICADGSSLAPLARDITAAYAARCAGTAPAWRPLPVQYADYALWHQDLLGSRADPESLLARQLSYWTAELDGLPEGLDLPMDRPRPAVASLNGSAVQRIADAELHRGLITVARRHRATVFMVMRTALAVMLGRLSGAADIAIGVPMTNRAEPALDNVVGMFVNTTVSRTRLDPSERFTALLDRTRERDLINFAHSDVPFEQVVDAVGPIRSPGRHPLYQVGFAFQNFAEAKLDLSEVRFSAFEVDTRTSKTDLHIAVVDTRDDDGNPGPIAIRFTYATDLFDESTVQRFLDTYLHLLHQVATRSDTPVGELDIVGPADRRSLREWSSGDSRRIGEQRLTAPIWQRARATPHAVAVICGTESVTFQQLHDRVHRVARWLIEQGIGPEDVVAVAIRRSIHQVVAFCAIAEAGAAWVPIDPGHPAERIGYVLDSAAPRCVLTTVADGFAAPGAETVHAIDELELSSVSAEPISDGERVAGTHGAQPAYIIYTSGSTGRPKGVVISHEAIVNQLAWMTDRYRIDRTDSYLQKTPATFDVSLWGYFLPLWAGAELVLAGPEDHRDPAALCGLIERHRCTLTDFVPSMLTVFAAHAEPAELATLRAVFVIGEALPPETAHAFTTRCRAELHNLYGPTEAAVSITEHQLTSADPAGAQIPIGIPQWNSRVLVLDARLRPVPVGVTGELYLAGVQLARGYHAAAPLTADRFVANPLGEPGERMYRTGDLVRWNSAGRLEYLGRTDFQVKLRGQRIEPGEIETALLAEPSVGQAAVTVRRSEAGDRLIGYVVAIAGAEIDPGELRSRVGQRLPMYMVPAAIMVLDSLPMNSSGKLDRAALPEPVFAATTRVAPRSPLEEQIAEVFREVLGLDALGVDDDFYELGGSSLLAFTLHQRLSARIDRRIAMSALLSTPTVSGLAALLEGTTEPTPIPTHTVDAVLDDDIDAAGRTAVVPGPAPTILLTGATGYLGAHLLRELLDRTDATVRCLVRAPDSEVAAARIRTALRRYRLWDRALADRIVAVPGDLAAPFLGLSEPEFDRLAAEVDVIYHNGARVNHIEPYSRLRSANVEGTRWVLRLAATRRVKPTHFVSTIGTAISATEPRDVIDETIRLAAGELPDSGYITSKWAAEELVRQANARGIPATIYRPSTVCGSAGHGINNESDSLWSLVRAAAVLRMAPDVAEATVSLAPVDYVAGAIVAISLNDPSETVYHLVNKTPVALGDIFDSLRDHGLPISTTALPAVLEALDRESKLRAATGDESLVRAALLHSGSLGPTRHLDYADHNTVAALSATGITCTTVDRTVIDTFVEEFIASGYLPERIETLA</sequence>
<evidence type="ECO:0000256" key="5">
    <source>
        <dbReference type="SAM" id="MobiDB-lite"/>
    </source>
</evidence>
<dbReference type="Proteomes" id="UP000306378">
    <property type="component" value="Unassembled WGS sequence"/>
</dbReference>
<dbReference type="SMART" id="SM00823">
    <property type="entry name" value="PKS_PP"/>
    <property type="match status" value="2"/>
</dbReference>
<dbReference type="GO" id="GO:0008610">
    <property type="term" value="P:lipid biosynthetic process"/>
    <property type="evidence" value="ECO:0007669"/>
    <property type="project" value="UniProtKB-ARBA"/>
</dbReference>
<dbReference type="CDD" id="cd05235">
    <property type="entry name" value="SDR_e1"/>
    <property type="match status" value="1"/>
</dbReference>
<dbReference type="PROSITE" id="PS00455">
    <property type="entry name" value="AMP_BINDING"/>
    <property type="match status" value="2"/>
</dbReference>
<keyword evidence="2" id="KW-0596">Phosphopantetheine</keyword>
<dbReference type="Gene3D" id="3.30.559.10">
    <property type="entry name" value="Chloramphenicol acetyltransferase-like domain"/>
    <property type="match status" value="1"/>
</dbReference>
<dbReference type="CDD" id="cd19540">
    <property type="entry name" value="LCL_NRPS-like"/>
    <property type="match status" value="1"/>
</dbReference>
<dbReference type="Gene3D" id="1.10.1200.10">
    <property type="entry name" value="ACP-like"/>
    <property type="match status" value="2"/>
</dbReference>
<dbReference type="Gene3D" id="3.30.300.30">
    <property type="match status" value="2"/>
</dbReference>
<accession>A0A5R8NGZ3</accession>
<evidence type="ECO:0000313" key="7">
    <source>
        <dbReference type="EMBL" id="TLF74853.1"/>
    </source>
</evidence>
<dbReference type="UniPathway" id="UPA00011"/>
<dbReference type="GO" id="GO:0043041">
    <property type="term" value="P:amino acid activation for nonribosomal peptide biosynthetic process"/>
    <property type="evidence" value="ECO:0007669"/>
    <property type="project" value="TreeGrafter"/>
</dbReference>
<dbReference type="Gene3D" id="2.30.38.10">
    <property type="entry name" value="Luciferase, Domain 3"/>
    <property type="match status" value="2"/>
</dbReference>
<dbReference type="PROSITE" id="PS50075">
    <property type="entry name" value="CARRIER"/>
    <property type="match status" value="2"/>
</dbReference>
<dbReference type="Pfam" id="PF13193">
    <property type="entry name" value="AMP-binding_C"/>
    <property type="match status" value="2"/>
</dbReference>
<dbReference type="InterPro" id="IPR010071">
    <property type="entry name" value="AA_adenyl_dom"/>
</dbReference>
<evidence type="ECO:0000256" key="3">
    <source>
        <dbReference type="ARBA" id="ARBA00022553"/>
    </source>
</evidence>
<proteinExistence type="predicted"/>
<dbReference type="PROSITE" id="PS00012">
    <property type="entry name" value="PHOSPHOPANTETHEINE"/>
    <property type="match status" value="1"/>
</dbReference>
<keyword evidence="4" id="KW-0436">Ligase</keyword>
<comment type="cofactor">
    <cofactor evidence="1">
        <name>pantetheine 4'-phosphate</name>
        <dbReference type="ChEBI" id="CHEBI:47942"/>
    </cofactor>
</comment>
<dbReference type="Pfam" id="PF07993">
    <property type="entry name" value="NAD_binding_4"/>
    <property type="match status" value="1"/>
</dbReference>
<evidence type="ECO:0000256" key="4">
    <source>
        <dbReference type="ARBA" id="ARBA00022598"/>
    </source>
</evidence>
<dbReference type="Gene3D" id="3.40.50.980">
    <property type="match status" value="4"/>
</dbReference>
<dbReference type="GO" id="GO:0044550">
    <property type="term" value="P:secondary metabolite biosynthetic process"/>
    <property type="evidence" value="ECO:0007669"/>
    <property type="project" value="UniProtKB-ARBA"/>
</dbReference>
<dbReference type="InterPro" id="IPR020845">
    <property type="entry name" value="AMP-binding_CS"/>
</dbReference>
<feature type="compositionally biased region" description="Low complexity" evidence="5">
    <location>
        <begin position="1"/>
        <end position="12"/>
    </location>
</feature>
<dbReference type="SUPFAM" id="SSF56801">
    <property type="entry name" value="Acetyl-CoA synthetase-like"/>
    <property type="match status" value="2"/>
</dbReference>
<dbReference type="InterPro" id="IPR001242">
    <property type="entry name" value="Condensation_dom"/>
</dbReference>
<comment type="caution">
    <text evidence="7">The sequence shown here is derived from an EMBL/GenBank/DDBJ whole genome shotgun (WGS) entry which is preliminary data.</text>
</comment>
<dbReference type="FunFam" id="3.40.50.12780:FF:000012">
    <property type="entry name" value="Non-ribosomal peptide synthetase"/>
    <property type="match status" value="2"/>
</dbReference>